<evidence type="ECO:0000313" key="2">
    <source>
        <dbReference type="EMBL" id="KAF0682820.1"/>
    </source>
</evidence>
<name>A0A485LWT5_9STRA</name>
<gene>
    <name evidence="3" type="primary">Aste57867_25119</name>
    <name evidence="2" type="ORF">As57867_025041</name>
    <name evidence="3" type="ORF">ASTE57867_25119</name>
</gene>
<dbReference type="InterPro" id="IPR053030">
    <property type="entry name" value="Ribosomal_biogenesis_FAF1-like"/>
</dbReference>
<accession>A0A485LWT5</accession>
<dbReference type="Proteomes" id="UP000332933">
    <property type="component" value="Unassembled WGS sequence"/>
</dbReference>
<dbReference type="EMBL" id="CAADRA010007509">
    <property type="protein sequence ID" value="VFU01750.1"/>
    <property type="molecule type" value="Genomic_DNA"/>
</dbReference>
<evidence type="ECO:0000313" key="4">
    <source>
        <dbReference type="Proteomes" id="UP000332933"/>
    </source>
</evidence>
<dbReference type="AlphaFoldDB" id="A0A485LWT5"/>
<feature type="compositionally biased region" description="Basic and acidic residues" evidence="1">
    <location>
        <begin position="102"/>
        <end position="113"/>
    </location>
</feature>
<reference evidence="3 4" key="1">
    <citation type="submission" date="2019-03" db="EMBL/GenBank/DDBJ databases">
        <authorList>
            <person name="Gaulin E."/>
            <person name="Dumas B."/>
        </authorList>
    </citation>
    <scope>NUCLEOTIDE SEQUENCE [LARGE SCALE GENOMIC DNA]</scope>
    <source>
        <strain evidence="3">CBS 568.67</strain>
    </source>
</reference>
<sequence length="155" mass="17182">MSKPARVVQVFECPTLGSSRRESAFRPSKKKQDEEQLSRNQLVDEQFKKAIDDVRGFNMTNATGKDKKKKEVERVVALGGKAPKALKMPYNQMMAIKKAGGKRGEKRAEEEKASGVVSGKKKAVKVSQRPKSDAGVQATKGRFKNGVLFVSKKDR</sequence>
<feature type="region of interest" description="Disordered" evidence="1">
    <location>
        <begin position="98"/>
        <end position="138"/>
    </location>
</feature>
<dbReference type="InterPro" id="IPR027973">
    <property type="entry name" value="FSAF1-like"/>
</dbReference>
<dbReference type="PANTHER" id="PTHR28096">
    <property type="entry name" value="PROTEIN FAF1"/>
    <property type="match status" value="1"/>
</dbReference>
<dbReference type="OrthoDB" id="5556956at2759"/>
<dbReference type="Pfam" id="PF15375">
    <property type="entry name" value="FSAF1"/>
    <property type="match status" value="1"/>
</dbReference>
<dbReference type="PANTHER" id="PTHR28096:SF1">
    <property type="entry name" value="PROTEIN FAF1"/>
    <property type="match status" value="1"/>
</dbReference>
<proteinExistence type="predicted"/>
<dbReference type="GO" id="GO:0000462">
    <property type="term" value="P:maturation of SSU-rRNA from tricistronic rRNA transcript (SSU-rRNA, 5.8S rRNA, LSU-rRNA)"/>
    <property type="evidence" value="ECO:0007669"/>
    <property type="project" value="TreeGrafter"/>
</dbReference>
<protein>
    <submittedName>
        <fullName evidence="3">Aste57867_25119 protein</fullName>
    </submittedName>
</protein>
<evidence type="ECO:0000313" key="3">
    <source>
        <dbReference type="EMBL" id="VFU01750.1"/>
    </source>
</evidence>
<evidence type="ECO:0000256" key="1">
    <source>
        <dbReference type="SAM" id="MobiDB-lite"/>
    </source>
</evidence>
<dbReference type="EMBL" id="VJMH01007483">
    <property type="protein sequence ID" value="KAF0682820.1"/>
    <property type="molecule type" value="Genomic_DNA"/>
</dbReference>
<reference evidence="2" key="2">
    <citation type="submission" date="2019-06" db="EMBL/GenBank/DDBJ databases">
        <title>Genomics analysis of Aphanomyces spp. identifies a new class of oomycete effector associated with host adaptation.</title>
        <authorList>
            <person name="Gaulin E."/>
        </authorList>
    </citation>
    <scope>NUCLEOTIDE SEQUENCE</scope>
    <source>
        <strain evidence="2">CBS 578.67</strain>
    </source>
</reference>
<organism evidence="3 4">
    <name type="scientific">Aphanomyces stellatus</name>
    <dbReference type="NCBI Taxonomy" id="120398"/>
    <lineage>
        <taxon>Eukaryota</taxon>
        <taxon>Sar</taxon>
        <taxon>Stramenopiles</taxon>
        <taxon>Oomycota</taxon>
        <taxon>Saprolegniomycetes</taxon>
        <taxon>Saprolegniales</taxon>
        <taxon>Verrucalvaceae</taxon>
        <taxon>Aphanomyces</taxon>
    </lineage>
</organism>
<dbReference type="GO" id="GO:0005730">
    <property type="term" value="C:nucleolus"/>
    <property type="evidence" value="ECO:0007669"/>
    <property type="project" value="TreeGrafter"/>
</dbReference>
<feature type="region of interest" description="Disordered" evidence="1">
    <location>
        <begin position="18"/>
        <end position="41"/>
    </location>
</feature>
<keyword evidence="4" id="KW-1185">Reference proteome</keyword>
<feature type="compositionally biased region" description="Basic and acidic residues" evidence="1">
    <location>
        <begin position="19"/>
        <end position="37"/>
    </location>
</feature>